<reference evidence="12 13" key="1">
    <citation type="submission" date="2024-06" db="EMBL/GenBank/DDBJ databases">
        <title>Genomic Encyclopedia of Type Strains, Phase IV (KMG-IV): sequencing the most valuable type-strain genomes for metagenomic binning, comparative biology and taxonomic classification.</title>
        <authorList>
            <person name="Goeker M."/>
        </authorList>
    </citation>
    <scope>NUCLEOTIDE SEQUENCE [LARGE SCALE GENOMIC DNA]</scope>
    <source>
        <strain evidence="12 13">DSM 17253</strain>
    </source>
</reference>
<dbReference type="EMBL" id="JBEPLV010000003">
    <property type="protein sequence ID" value="MET3546246.1"/>
    <property type="molecule type" value="Genomic_DNA"/>
</dbReference>
<sequence>MAHGHHHHHSHSTTHEHLHSHSHSHAHGPADYNRAFLIGIVLNTAFVILEAAYGLISHSLSLVADAGHNLSDVLALVLAWVASLLVRKKATELRTYGYRRSSILAALFNALFLLAAIALIAWGAISRLIHPQPVDGVDVIWVAAVGILINALTALLFVSGRRGDLNVRGAFLHMAADAGVSLGVVIAGIVISATGWLWVDPVVSLLIVLVIGISTWGLLKDSLNMALDSVPPGTDVAAIRNYLTSLPWVKSMHDLHIWGMSTTETALTAHLVVTEPCNGDELLQQAAAELREQFGIGHTTLQLEIGDLPCALDGTDTV</sequence>
<comment type="similarity">
    <text evidence="2">Belongs to the cation diffusion facilitator (CDF) transporter (TC 2.A.4) family. SLC30A subfamily.</text>
</comment>
<gene>
    <name evidence="12" type="ORF">ABID47_002862</name>
</gene>
<evidence type="ECO:0000313" key="13">
    <source>
        <dbReference type="Proteomes" id="UP001549098"/>
    </source>
</evidence>
<proteinExistence type="inferred from homology"/>
<feature type="transmembrane region" description="Helical" evidence="9">
    <location>
        <begin position="170"/>
        <end position="196"/>
    </location>
</feature>
<comment type="caution">
    <text evidence="12">The sequence shown here is derived from an EMBL/GenBank/DDBJ whole genome shotgun (WGS) entry which is preliminary data.</text>
</comment>
<feature type="transmembrane region" description="Helical" evidence="9">
    <location>
        <begin position="35"/>
        <end position="56"/>
    </location>
</feature>
<accession>A0ABV2F3E5</accession>
<name>A0ABV2F3E5_9BACL</name>
<evidence type="ECO:0000256" key="3">
    <source>
        <dbReference type="ARBA" id="ARBA00022448"/>
    </source>
</evidence>
<keyword evidence="4 9" id="KW-0812">Transmembrane</keyword>
<dbReference type="PANTHER" id="PTHR45820">
    <property type="entry name" value="FI23527P1"/>
    <property type="match status" value="1"/>
</dbReference>
<evidence type="ECO:0000256" key="5">
    <source>
        <dbReference type="ARBA" id="ARBA00022833"/>
    </source>
</evidence>
<dbReference type="NCBIfam" id="TIGR01297">
    <property type="entry name" value="CDF"/>
    <property type="match status" value="1"/>
</dbReference>
<evidence type="ECO:0000256" key="1">
    <source>
        <dbReference type="ARBA" id="ARBA00004141"/>
    </source>
</evidence>
<dbReference type="RefSeq" id="WP_354497576.1">
    <property type="nucleotide sequence ID" value="NZ_JBEPLV010000003.1"/>
</dbReference>
<evidence type="ECO:0000313" key="12">
    <source>
        <dbReference type="EMBL" id="MET3546246.1"/>
    </source>
</evidence>
<dbReference type="Proteomes" id="UP001549098">
    <property type="component" value="Unassembled WGS sequence"/>
</dbReference>
<feature type="domain" description="Cation efflux protein cytoplasmic" evidence="11">
    <location>
        <begin position="231"/>
        <end position="304"/>
    </location>
</feature>
<dbReference type="InterPro" id="IPR027470">
    <property type="entry name" value="Cation_efflux_CTD"/>
</dbReference>
<dbReference type="Pfam" id="PF16916">
    <property type="entry name" value="ZT_dimer"/>
    <property type="match status" value="1"/>
</dbReference>
<comment type="subcellular location">
    <subcellularLocation>
        <location evidence="1">Membrane</location>
        <topology evidence="1">Multi-pass membrane protein</topology>
    </subcellularLocation>
</comment>
<dbReference type="PANTHER" id="PTHR45820:SF5">
    <property type="entry name" value="DIFFUSION FACILITATOR FAMILY METAL ION TRANSPORTER, PUTATIVE-RELATED"/>
    <property type="match status" value="1"/>
</dbReference>
<keyword evidence="3" id="KW-0813">Transport</keyword>
<dbReference type="InterPro" id="IPR058533">
    <property type="entry name" value="Cation_efflux_TM"/>
</dbReference>
<organism evidence="12 13">
    <name type="scientific">Paenibacillus favisporus</name>
    <dbReference type="NCBI Taxonomy" id="221028"/>
    <lineage>
        <taxon>Bacteria</taxon>
        <taxon>Bacillati</taxon>
        <taxon>Bacillota</taxon>
        <taxon>Bacilli</taxon>
        <taxon>Bacillales</taxon>
        <taxon>Paenibacillaceae</taxon>
        <taxon>Paenibacillus</taxon>
    </lineage>
</organism>
<keyword evidence="5" id="KW-0862">Zinc</keyword>
<feature type="compositionally biased region" description="Basic residues" evidence="8">
    <location>
        <begin position="1"/>
        <end position="12"/>
    </location>
</feature>
<feature type="transmembrane region" description="Helical" evidence="9">
    <location>
        <begin position="68"/>
        <end position="86"/>
    </location>
</feature>
<dbReference type="Pfam" id="PF01545">
    <property type="entry name" value="Cation_efflux"/>
    <property type="match status" value="1"/>
</dbReference>
<protein>
    <submittedName>
        <fullName evidence="12">Cobalt-zinc-cadmium efflux system protein</fullName>
    </submittedName>
</protein>
<dbReference type="InterPro" id="IPR027469">
    <property type="entry name" value="Cation_efflux_TMD_sf"/>
</dbReference>
<feature type="domain" description="Cation efflux protein transmembrane" evidence="10">
    <location>
        <begin position="37"/>
        <end position="224"/>
    </location>
</feature>
<feature type="region of interest" description="Disordered" evidence="8">
    <location>
        <begin position="1"/>
        <end position="26"/>
    </location>
</feature>
<evidence type="ECO:0000256" key="4">
    <source>
        <dbReference type="ARBA" id="ARBA00022692"/>
    </source>
</evidence>
<dbReference type="SUPFAM" id="SSF161111">
    <property type="entry name" value="Cation efflux protein transmembrane domain-like"/>
    <property type="match status" value="1"/>
</dbReference>
<dbReference type="InterPro" id="IPR036837">
    <property type="entry name" value="Cation_efflux_CTD_sf"/>
</dbReference>
<dbReference type="Gene3D" id="1.20.1510.10">
    <property type="entry name" value="Cation efflux protein transmembrane domain"/>
    <property type="match status" value="1"/>
</dbReference>
<feature type="transmembrane region" description="Helical" evidence="9">
    <location>
        <begin position="106"/>
        <end position="125"/>
    </location>
</feature>
<feature type="transmembrane region" description="Helical" evidence="9">
    <location>
        <begin position="140"/>
        <end position="158"/>
    </location>
</feature>
<evidence type="ECO:0000256" key="6">
    <source>
        <dbReference type="ARBA" id="ARBA00022989"/>
    </source>
</evidence>
<keyword evidence="6 9" id="KW-1133">Transmembrane helix</keyword>
<dbReference type="SUPFAM" id="SSF160240">
    <property type="entry name" value="Cation efflux protein cytoplasmic domain-like"/>
    <property type="match status" value="1"/>
</dbReference>
<feature type="transmembrane region" description="Helical" evidence="9">
    <location>
        <begin position="202"/>
        <end position="219"/>
    </location>
</feature>
<evidence type="ECO:0000256" key="8">
    <source>
        <dbReference type="SAM" id="MobiDB-lite"/>
    </source>
</evidence>
<evidence type="ECO:0000259" key="10">
    <source>
        <dbReference type="Pfam" id="PF01545"/>
    </source>
</evidence>
<evidence type="ECO:0000256" key="7">
    <source>
        <dbReference type="ARBA" id="ARBA00023136"/>
    </source>
</evidence>
<keyword evidence="7 9" id="KW-0472">Membrane</keyword>
<evidence type="ECO:0000256" key="2">
    <source>
        <dbReference type="ARBA" id="ARBA00008873"/>
    </source>
</evidence>
<evidence type="ECO:0000256" key="9">
    <source>
        <dbReference type="SAM" id="Phobius"/>
    </source>
</evidence>
<evidence type="ECO:0000259" key="11">
    <source>
        <dbReference type="Pfam" id="PF16916"/>
    </source>
</evidence>
<keyword evidence="13" id="KW-1185">Reference proteome</keyword>
<dbReference type="InterPro" id="IPR002524">
    <property type="entry name" value="Cation_efflux"/>
</dbReference>